<dbReference type="CDD" id="cd20335">
    <property type="entry name" value="BRcat_RBR"/>
    <property type="match status" value="1"/>
</dbReference>
<dbReference type="Gene3D" id="3.30.40.10">
    <property type="entry name" value="Zinc/RING finger domain, C3HC4 (zinc finger)"/>
    <property type="match status" value="1"/>
</dbReference>
<feature type="domain" description="IBR" evidence="6">
    <location>
        <begin position="212"/>
        <end position="275"/>
    </location>
</feature>
<evidence type="ECO:0000313" key="8">
    <source>
        <dbReference type="Proteomes" id="UP001172673"/>
    </source>
</evidence>
<feature type="compositionally biased region" description="Basic and acidic residues" evidence="5">
    <location>
        <begin position="107"/>
        <end position="118"/>
    </location>
</feature>
<evidence type="ECO:0000256" key="2">
    <source>
        <dbReference type="ARBA" id="ARBA00022771"/>
    </source>
</evidence>
<dbReference type="AlphaFoldDB" id="A0AA38XML7"/>
<dbReference type="InterPro" id="IPR002867">
    <property type="entry name" value="IBR_dom"/>
</dbReference>
<name>A0AA38XML7_9EURO</name>
<dbReference type="SMART" id="SM00647">
    <property type="entry name" value="IBR"/>
    <property type="match status" value="1"/>
</dbReference>
<accession>A0AA38XML7</accession>
<keyword evidence="8" id="KW-1185">Reference proteome</keyword>
<keyword evidence="1" id="KW-0479">Metal-binding</keyword>
<reference evidence="7" key="1">
    <citation type="submission" date="2022-10" db="EMBL/GenBank/DDBJ databases">
        <title>Culturing micro-colonial fungi from biological soil crusts in the Mojave desert and describing Neophaeococcomyces mojavensis, and introducing the new genera and species Taxawa tesnikishii.</title>
        <authorList>
            <person name="Kurbessoian T."/>
            <person name="Stajich J.E."/>
        </authorList>
    </citation>
    <scope>NUCLEOTIDE SEQUENCE</scope>
    <source>
        <strain evidence="7">TK_41</strain>
    </source>
</reference>
<dbReference type="GO" id="GO:0004842">
    <property type="term" value="F:ubiquitin-protein transferase activity"/>
    <property type="evidence" value="ECO:0007669"/>
    <property type="project" value="InterPro"/>
</dbReference>
<evidence type="ECO:0000256" key="3">
    <source>
        <dbReference type="ARBA" id="ARBA00022786"/>
    </source>
</evidence>
<dbReference type="SUPFAM" id="SSF57850">
    <property type="entry name" value="RING/U-box"/>
    <property type="match status" value="2"/>
</dbReference>
<keyword evidence="3" id="KW-0833">Ubl conjugation pathway</keyword>
<feature type="compositionally biased region" description="Polar residues" evidence="5">
    <location>
        <begin position="90"/>
        <end position="100"/>
    </location>
</feature>
<proteinExistence type="predicted"/>
<dbReference type="GO" id="GO:0016567">
    <property type="term" value="P:protein ubiquitination"/>
    <property type="evidence" value="ECO:0007669"/>
    <property type="project" value="InterPro"/>
</dbReference>
<dbReference type="Pfam" id="PF01485">
    <property type="entry name" value="IBR"/>
    <property type="match status" value="1"/>
</dbReference>
<keyword evidence="4" id="KW-0862">Zinc</keyword>
<evidence type="ECO:0000256" key="1">
    <source>
        <dbReference type="ARBA" id="ARBA00022723"/>
    </source>
</evidence>
<dbReference type="InterPro" id="IPR031127">
    <property type="entry name" value="E3_UB_ligase_RBR"/>
</dbReference>
<sequence>MEADADDAASARTVLRLQLEEIEEAVNATTDPVEIAILNNQAAAFRAQYQEVVKSDRIQSDQRMQKSVCQAMLSDFPVVDVLLEQEASTSAARVQRQPGNGTAPPPLREHGRDGYFDDPRVDPNGNADVETFIESLTIDEKHAPRQCYMCTDNQGYSQTTIVGDCDHVWCRSCLTEAFELATKNESNYPVRCCRDSPIIPLDHPGIVSLVGHELISAVQAKVVEYETADKTYCHDPKCSTFIVPTTIEEARAVCATCQKITCAQCKAEYHGEEECKTANDEAFEQWQQLPQSRDHIIRLQSYEVLSIYPSPEPALISVDAFAELNSAMNAARLGRPAGVHVGMWSAFLNELK</sequence>
<evidence type="ECO:0000313" key="7">
    <source>
        <dbReference type="EMBL" id="KAJ9615815.1"/>
    </source>
</evidence>
<evidence type="ECO:0000256" key="4">
    <source>
        <dbReference type="ARBA" id="ARBA00022833"/>
    </source>
</evidence>
<protein>
    <recommendedName>
        <fullName evidence="6">IBR domain-containing protein</fullName>
    </recommendedName>
</protein>
<keyword evidence="2" id="KW-0863">Zinc-finger</keyword>
<comment type="caution">
    <text evidence="7">The sequence shown here is derived from an EMBL/GenBank/DDBJ whole genome shotgun (WGS) entry which is preliminary data.</text>
</comment>
<evidence type="ECO:0000259" key="6">
    <source>
        <dbReference type="SMART" id="SM00647"/>
    </source>
</evidence>
<evidence type="ECO:0000256" key="5">
    <source>
        <dbReference type="SAM" id="MobiDB-lite"/>
    </source>
</evidence>
<dbReference type="Proteomes" id="UP001172673">
    <property type="component" value="Unassembled WGS sequence"/>
</dbReference>
<dbReference type="GO" id="GO:0008270">
    <property type="term" value="F:zinc ion binding"/>
    <property type="evidence" value="ECO:0007669"/>
    <property type="project" value="UniProtKB-KW"/>
</dbReference>
<dbReference type="EMBL" id="JAPDRK010000002">
    <property type="protein sequence ID" value="KAJ9615815.1"/>
    <property type="molecule type" value="Genomic_DNA"/>
</dbReference>
<dbReference type="InterPro" id="IPR013083">
    <property type="entry name" value="Znf_RING/FYVE/PHD"/>
</dbReference>
<organism evidence="7 8">
    <name type="scientific">Cladophialophora chaetospira</name>
    <dbReference type="NCBI Taxonomy" id="386627"/>
    <lineage>
        <taxon>Eukaryota</taxon>
        <taxon>Fungi</taxon>
        <taxon>Dikarya</taxon>
        <taxon>Ascomycota</taxon>
        <taxon>Pezizomycotina</taxon>
        <taxon>Eurotiomycetes</taxon>
        <taxon>Chaetothyriomycetidae</taxon>
        <taxon>Chaetothyriales</taxon>
        <taxon>Herpotrichiellaceae</taxon>
        <taxon>Cladophialophora</taxon>
    </lineage>
</organism>
<feature type="region of interest" description="Disordered" evidence="5">
    <location>
        <begin position="90"/>
        <end position="118"/>
    </location>
</feature>
<dbReference type="PANTHER" id="PTHR11685">
    <property type="entry name" value="RBR FAMILY RING FINGER AND IBR DOMAIN-CONTAINING"/>
    <property type="match status" value="1"/>
</dbReference>
<gene>
    <name evidence="7" type="ORF">H2200_001892</name>
</gene>